<accession>A0A4S4DYC5</accession>
<name>A0A4S4DYC5_CAMSN</name>
<dbReference type="FunFam" id="3.40.50.2000:FF:000088">
    <property type="entry name" value="Glycosyltransferase"/>
    <property type="match status" value="1"/>
</dbReference>
<dbReference type="PANTHER" id="PTHR48049">
    <property type="entry name" value="GLYCOSYLTRANSFERASE"/>
    <property type="match status" value="1"/>
</dbReference>
<evidence type="ECO:0008006" key="6">
    <source>
        <dbReference type="Google" id="ProtNLM"/>
    </source>
</evidence>
<organism evidence="4 5">
    <name type="scientific">Camellia sinensis var. sinensis</name>
    <name type="common">China tea</name>
    <dbReference type="NCBI Taxonomy" id="542762"/>
    <lineage>
        <taxon>Eukaryota</taxon>
        <taxon>Viridiplantae</taxon>
        <taxon>Streptophyta</taxon>
        <taxon>Embryophyta</taxon>
        <taxon>Tracheophyta</taxon>
        <taxon>Spermatophyta</taxon>
        <taxon>Magnoliopsida</taxon>
        <taxon>eudicotyledons</taxon>
        <taxon>Gunneridae</taxon>
        <taxon>Pentapetalae</taxon>
        <taxon>asterids</taxon>
        <taxon>Ericales</taxon>
        <taxon>Theaceae</taxon>
        <taxon>Camellia</taxon>
    </lineage>
</organism>
<evidence type="ECO:0000256" key="2">
    <source>
        <dbReference type="SAM" id="MobiDB-lite"/>
    </source>
</evidence>
<feature type="region of interest" description="Disordered" evidence="2">
    <location>
        <begin position="40"/>
        <end position="72"/>
    </location>
</feature>
<dbReference type="EMBL" id="SDRB02009301">
    <property type="protein sequence ID" value="THG08448.1"/>
    <property type="molecule type" value="Genomic_DNA"/>
</dbReference>
<protein>
    <recommendedName>
        <fullName evidence="6">UDP-glycosyltransferase</fullName>
    </recommendedName>
</protein>
<feature type="compositionally biased region" description="Low complexity" evidence="2">
    <location>
        <begin position="40"/>
        <end position="70"/>
    </location>
</feature>
<keyword evidence="1" id="KW-0328">Glycosyltransferase</keyword>
<dbReference type="InterPro" id="IPR050481">
    <property type="entry name" value="UDP-glycosyltransf_plant"/>
</dbReference>
<dbReference type="AlphaFoldDB" id="A0A4S4DYC5"/>
<evidence type="ECO:0000313" key="5">
    <source>
        <dbReference type="Proteomes" id="UP000306102"/>
    </source>
</evidence>
<keyword evidence="1" id="KW-0808">Transferase</keyword>
<evidence type="ECO:0000256" key="3">
    <source>
        <dbReference type="SAM" id="Phobius"/>
    </source>
</evidence>
<gene>
    <name evidence="4" type="ORF">TEA_023511</name>
</gene>
<evidence type="ECO:0000256" key="1">
    <source>
        <dbReference type="ARBA" id="ARBA00022676"/>
    </source>
</evidence>
<feature type="transmembrane region" description="Helical" evidence="3">
    <location>
        <begin position="104"/>
        <end position="128"/>
    </location>
</feature>
<evidence type="ECO:0000313" key="4">
    <source>
        <dbReference type="EMBL" id="THG08448.1"/>
    </source>
</evidence>
<comment type="caution">
    <text evidence="4">The sequence shown here is derived from an EMBL/GenBank/DDBJ whole genome shotgun (WGS) entry which is preliminary data.</text>
</comment>
<dbReference type="SUPFAM" id="SSF53756">
    <property type="entry name" value="UDP-Glycosyltransferase/glycogen phosphorylase"/>
    <property type="match status" value="1"/>
</dbReference>
<proteinExistence type="predicted"/>
<dbReference type="Gene3D" id="3.40.50.2000">
    <property type="entry name" value="Glycogen Phosphorylase B"/>
    <property type="match status" value="1"/>
</dbReference>
<dbReference type="GO" id="GO:0035251">
    <property type="term" value="F:UDP-glucosyltransferase activity"/>
    <property type="evidence" value="ECO:0007669"/>
    <property type="project" value="InterPro"/>
</dbReference>
<sequence>MIFISKFVLLPPFSPLTQIYKIHLVLDRSIEEHRIIASKPQLKSPSQPQLKLQSSQQQSGPQPQLQLQPQEKCQSHPKHVQGSYVRPPGPRLVSKNRYGYEITIVWIAGLDCWYGMLLFFVLLVYVVIEDMKDNGPCMKSMTNPSMETADKLHVVMFPWLAFGHMIPFLELSKVIAQKGHTVSFVCTRRNIDRLPKLPPNLAPLINLVKLQLHKVDKLPDNAESTIDLPYDEVKYLKMAYDQLQQPMTQILADLAPDWVIYDFAPYWLGPIATKLGISSVFFSVTIAISGCFLGPVQVLKGLSGEDDRNTPEDFTVRPKWIPFKSNIAYRLFEIKRIFEDVATANDENVPVSYRFGAGIEACDVLAVRSSYELEPEWLKLLQEIHQKPIIPVG</sequence>
<reference evidence="4 5" key="1">
    <citation type="journal article" date="2018" name="Proc. Natl. Acad. Sci. U.S.A.">
        <title>Draft genome sequence of Camellia sinensis var. sinensis provides insights into the evolution of the tea genome and tea quality.</title>
        <authorList>
            <person name="Wei C."/>
            <person name="Yang H."/>
            <person name="Wang S."/>
            <person name="Zhao J."/>
            <person name="Liu C."/>
            <person name="Gao L."/>
            <person name="Xia E."/>
            <person name="Lu Y."/>
            <person name="Tai Y."/>
            <person name="She G."/>
            <person name="Sun J."/>
            <person name="Cao H."/>
            <person name="Tong W."/>
            <person name="Gao Q."/>
            <person name="Li Y."/>
            <person name="Deng W."/>
            <person name="Jiang X."/>
            <person name="Wang W."/>
            <person name="Chen Q."/>
            <person name="Zhang S."/>
            <person name="Li H."/>
            <person name="Wu J."/>
            <person name="Wang P."/>
            <person name="Li P."/>
            <person name="Shi C."/>
            <person name="Zheng F."/>
            <person name="Jian J."/>
            <person name="Huang B."/>
            <person name="Shan D."/>
            <person name="Shi M."/>
            <person name="Fang C."/>
            <person name="Yue Y."/>
            <person name="Li F."/>
            <person name="Li D."/>
            <person name="Wei S."/>
            <person name="Han B."/>
            <person name="Jiang C."/>
            <person name="Yin Y."/>
            <person name="Xia T."/>
            <person name="Zhang Z."/>
            <person name="Bennetzen J.L."/>
            <person name="Zhao S."/>
            <person name="Wan X."/>
        </authorList>
    </citation>
    <scope>NUCLEOTIDE SEQUENCE [LARGE SCALE GENOMIC DNA]</scope>
    <source>
        <strain evidence="5">cv. Shuchazao</strain>
        <tissue evidence="4">Leaf</tissue>
    </source>
</reference>
<keyword evidence="5" id="KW-1185">Reference proteome</keyword>
<dbReference type="Proteomes" id="UP000306102">
    <property type="component" value="Unassembled WGS sequence"/>
</dbReference>
<keyword evidence="3" id="KW-0472">Membrane</keyword>
<keyword evidence="3" id="KW-0812">Transmembrane</keyword>
<dbReference type="PANTHER" id="PTHR48049:SF160">
    <property type="entry name" value="UDP-GLYCOSYLTRANSFERASE 91A1"/>
    <property type="match status" value="1"/>
</dbReference>
<keyword evidence="3" id="KW-1133">Transmembrane helix</keyword>